<sequence>MESHIQLGGPLNVACGWREGIVANPKESISSSKRRTESFEEDAVVHIDLESVANSWTTDDAETSQRGAIGKGMKGLGGHVKPQESLFAPGYTDVHPPREGRKDAERDVGTLVPFTRAPVEVSAENPGSFASSYFGYSSPPASHPPSSLPLVLCQEFTRWEFPQATLKRFASERLFVKLRLLVGSVMLRTQNSPGISKNTAGITQLELLKFGGSAGKFERVNEANIRRVLGDGEASGREASIERREGSCARTREYGGMYELAGGGEYLEGVKECRADDDDDDDDDDNDDDDDDDDDNDDDAASDAIYATIWNVKVKERSMVHDGSGGNDGGDSSAPA</sequence>
<reference evidence="2" key="1">
    <citation type="journal article" date="2020" name="G3 (Bethesda)">
        <title>High-Quality Assemblies for Three Invasive Social Wasps from the &lt;i&gt;Vespula&lt;/i&gt; Genus.</title>
        <authorList>
            <person name="Harrop T.W.R."/>
            <person name="Guhlin J."/>
            <person name="McLaughlin G.M."/>
            <person name="Permina E."/>
            <person name="Stockwell P."/>
            <person name="Gilligan J."/>
            <person name="Le Lec M.F."/>
            <person name="Gruber M.A.M."/>
            <person name="Quinn O."/>
            <person name="Lovegrove M."/>
            <person name="Duncan E.J."/>
            <person name="Remnant E.J."/>
            <person name="Van Eeckhoven J."/>
            <person name="Graham B."/>
            <person name="Knapp R.A."/>
            <person name="Langford K.W."/>
            <person name="Kronenberg Z."/>
            <person name="Press M.O."/>
            <person name="Eacker S.M."/>
            <person name="Wilson-Rankin E.E."/>
            <person name="Purcell J."/>
            <person name="Lester P.J."/>
            <person name="Dearden P.K."/>
        </authorList>
    </citation>
    <scope>NUCLEOTIDE SEQUENCE</scope>
    <source>
        <strain evidence="2">Marl-1</strain>
    </source>
</reference>
<dbReference type="EMBL" id="JACSEA010000010">
    <property type="protein sequence ID" value="KAF7391163.1"/>
    <property type="molecule type" value="Genomic_DNA"/>
</dbReference>
<evidence type="ECO:0000313" key="3">
    <source>
        <dbReference type="Proteomes" id="UP000614350"/>
    </source>
</evidence>
<proteinExistence type="predicted"/>
<gene>
    <name evidence="2" type="ORF">HZH66_009643</name>
</gene>
<feature type="compositionally biased region" description="Acidic residues" evidence="1">
    <location>
        <begin position="275"/>
        <end position="301"/>
    </location>
</feature>
<evidence type="ECO:0000313" key="2">
    <source>
        <dbReference type="EMBL" id="KAF7391163.1"/>
    </source>
</evidence>
<keyword evidence="3" id="KW-1185">Reference proteome</keyword>
<accession>A0A834JM86</accession>
<organism evidence="2 3">
    <name type="scientific">Vespula vulgaris</name>
    <name type="common">Yellow jacket</name>
    <name type="synonym">Wasp</name>
    <dbReference type="NCBI Taxonomy" id="7454"/>
    <lineage>
        <taxon>Eukaryota</taxon>
        <taxon>Metazoa</taxon>
        <taxon>Ecdysozoa</taxon>
        <taxon>Arthropoda</taxon>
        <taxon>Hexapoda</taxon>
        <taxon>Insecta</taxon>
        <taxon>Pterygota</taxon>
        <taxon>Neoptera</taxon>
        <taxon>Endopterygota</taxon>
        <taxon>Hymenoptera</taxon>
        <taxon>Apocrita</taxon>
        <taxon>Aculeata</taxon>
        <taxon>Vespoidea</taxon>
        <taxon>Vespidae</taxon>
        <taxon>Vespinae</taxon>
        <taxon>Vespula</taxon>
    </lineage>
</organism>
<feature type="region of interest" description="Disordered" evidence="1">
    <location>
        <begin position="274"/>
        <end position="305"/>
    </location>
</feature>
<evidence type="ECO:0000256" key="1">
    <source>
        <dbReference type="SAM" id="MobiDB-lite"/>
    </source>
</evidence>
<protein>
    <submittedName>
        <fullName evidence="2">Uncharacterized protein</fullName>
    </submittedName>
</protein>
<comment type="caution">
    <text evidence="2">The sequence shown here is derived from an EMBL/GenBank/DDBJ whole genome shotgun (WGS) entry which is preliminary data.</text>
</comment>
<dbReference type="AlphaFoldDB" id="A0A834JM86"/>
<name>A0A834JM86_VESVU</name>
<feature type="region of interest" description="Disordered" evidence="1">
    <location>
        <begin position="317"/>
        <end position="336"/>
    </location>
</feature>
<dbReference type="Proteomes" id="UP000614350">
    <property type="component" value="Unassembled WGS sequence"/>
</dbReference>